<sequence>MEATYLTADDDDDDARRKATHAASARERHAPYEDDESIYETVSEDGGRVYEEIPWMRVYENVCVNTANAAPASPYIEAENPLYDWGGSALFSPPGRTGPPPPPLSPSPVLARHRANALTNDGPTNVAALSALLTKLKREGRRSR</sequence>
<dbReference type="EMBL" id="LT576866">
    <property type="protein sequence ID" value="SBO07826.1"/>
    <property type="molecule type" value="Genomic_DNA"/>
</dbReference>
<organism evidence="2">
    <name type="scientific">Human herpesvirus 1 (strain 17)</name>
    <name type="common">HHV-1</name>
    <name type="synonym">Human herpes simplex virus 1</name>
    <dbReference type="NCBI Taxonomy" id="10299"/>
    <lineage>
        <taxon>Viruses</taxon>
        <taxon>Duplodnaviria</taxon>
        <taxon>Heunggongvirae</taxon>
        <taxon>Peploviricota</taxon>
        <taxon>Herviviricetes</taxon>
        <taxon>Herpesvirales</taxon>
        <taxon>Orthoherpesviridae</taxon>
        <taxon>Alphaherpesvirinae</taxon>
        <taxon>Simplexvirus</taxon>
        <taxon>Simplexvirus humanalpha1</taxon>
        <taxon>Human herpesvirus 1</taxon>
    </lineage>
</organism>
<organismHost>
    <name type="scientific">Homo sapiens</name>
    <name type="common">Human</name>
    <dbReference type="NCBI Taxonomy" id="9606"/>
</organismHost>
<reference evidence="2" key="1">
    <citation type="submission" date="2016-05" db="EMBL/GenBank/DDBJ databases">
        <authorList>
            <person name="Lavstsen T."/>
            <person name="Jespersen J.S."/>
        </authorList>
    </citation>
    <scope>NUCLEOTIDE SEQUENCE</scope>
    <source>
        <strain evidence="2">P2A</strain>
    </source>
</reference>
<evidence type="ECO:0000313" key="2">
    <source>
        <dbReference type="EMBL" id="SBO07826.1"/>
    </source>
</evidence>
<feature type="region of interest" description="Disordered" evidence="1">
    <location>
        <begin position="1"/>
        <end position="38"/>
    </location>
</feature>
<accession>A0A181ZIB6</accession>
<evidence type="ECO:0000256" key="1">
    <source>
        <dbReference type="SAM" id="MobiDB-lite"/>
    </source>
</evidence>
<proteinExistence type="predicted"/>
<gene>
    <name evidence="2" type="ORF">P2A_00064</name>
</gene>
<protein>
    <submittedName>
        <fullName evidence="2">Tegument protein UL46</fullName>
    </submittedName>
</protein>
<name>A0A181ZIB6_HHV11</name>